<organism evidence="4">
    <name type="scientific">marine metagenome</name>
    <dbReference type="NCBI Taxonomy" id="408172"/>
    <lineage>
        <taxon>unclassified sequences</taxon>
        <taxon>metagenomes</taxon>
        <taxon>ecological metagenomes</taxon>
    </lineage>
</organism>
<dbReference type="SUPFAM" id="SSF52540">
    <property type="entry name" value="P-loop containing nucleoside triphosphate hydrolases"/>
    <property type="match status" value="1"/>
</dbReference>
<gene>
    <name evidence="4" type="ORF">METZ01_LOCUS199545</name>
</gene>
<dbReference type="Gene3D" id="1.20.1060.20">
    <property type="match status" value="1"/>
</dbReference>
<dbReference type="AlphaFoldDB" id="A0A382E9M6"/>
<evidence type="ECO:0000259" key="3">
    <source>
        <dbReference type="SMART" id="SM00968"/>
    </source>
</evidence>
<dbReference type="InterPro" id="IPR036277">
    <property type="entry name" value="SMC_hinge_sf"/>
</dbReference>
<dbReference type="InterPro" id="IPR027417">
    <property type="entry name" value="P-loop_NTPase"/>
</dbReference>
<feature type="coiled-coil region" evidence="2">
    <location>
        <begin position="191"/>
        <end position="359"/>
    </location>
</feature>
<evidence type="ECO:0000256" key="2">
    <source>
        <dbReference type="SAM" id="Coils"/>
    </source>
</evidence>
<dbReference type="Pfam" id="PF02463">
    <property type="entry name" value="SMC_N"/>
    <property type="match status" value="1"/>
</dbReference>
<dbReference type="GO" id="GO:0005524">
    <property type="term" value="F:ATP binding"/>
    <property type="evidence" value="ECO:0007669"/>
    <property type="project" value="InterPro"/>
</dbReference>
<dbReference type="GO" id="GO:0005694">
    <property type="term" value="C:chromosome"/>
    <property type="evidence" value="ECO:0007669"/>
    <property type="project" value="InterPro"/>
</dbReference>
<feature type="non-terminal residue" evidence="4">
    <location>
        <position position="1"/>
    </location>
</feature>
<proteinExistence type="predicted"/>
<dbReference type="Pfam" id="PF06470">
    <property type="entry name" value="SMC_hinge"/>
    <property type="match status" value="1"/>
</dbReference>
<dbReference type="InterPro" id="IPR010935">
    <property type="entry name" value="SMC_hinge"/>
</dbReference>
<dbReference type="SMART" id="SM00968">
    <property type="entry name" value="SMC_hinge"/>
    <property type="match status" value="1"/>
</dbReference>
<reference evidence="4" key="1">
    <citation type="submission" date="2018-05" db="EMBL/GenBank/DDBJ databases">
        <authorList>
            <person name="Lanie J.A."/>
            <person name="Ng W.-L."/>
            <person name="Kazmierczak K.M."/>
            <person name="Andrzejewski T.M."/>
            <person name="Davidsen T.M."/>
            <person name="Wayne K.J."/>
            <person name="Tettelin H."/>
            <person name="Glass J.I."/>
            <person name="Rusch D."/>
            <person name="Podicherti R."/>
            <person name="Tsui H.-C.T."/>
            <person name="Winkler M.E."/>
        </authorList>
    </citation>
    <scope>NUCLEOTIDE SEQUENCE</scope>
</reference>
<dbReference type="PANTHER" id="PTHR43977">
    <property type="entry name" value="STRUCTURAL MAINTENANCE OF CHROMOSOMES PROTEIN 3"/>
    <property type="match status" value="1"/>
</dbReference>
<dbReference type="Gene3D" id="1.10.287.1490">
    <property type="match status" value="1"/>
</dbReference>
<feature type="non-terminal residue" evidence="4">
    <location>
        <position position="570"/>
    </location>
</feature>
<name>A0A382E9M6_9ZZZZ</name>
<evidence type="ECO:0000313" key="4">
    <source>
        <dbReference type="EMBL" id="SVB46691.1"/>
    </source>
</evidence>
<protein>
    <recommendedName>
        <fullName evidence="3">SMC hinge domain-containing protein</fullName>
    </recommendedName>
</protein>
<evidence type="ECO:0000256" key="1">
    <source>
        <dbReference type="ARBA" id="ARBA00023054"/>
    </source>
</evidence>
<sequence length="570" mass="64733">DALCFVLGRLSTKSIRADNYGELVYTKNGKKSKGGFVSITFDNKSGIFGIPASKIELVREITDAGKTKYWLNGKRATRTQVLELLEMSQIRPEGHNIILQGDISSFITMSGKDKRKLIEEIAGIGIYERKKDSALKELGKVEVKLRDVQIVMNEKKTYLNSLETDKKTAEKYQSYLSEEKSAKSTELNLKLNNASKKRQDISTKLSKVEKQRSRFKSQVDDSNKKLEFIEKKISDVESKIEKKGGEEQLELQKEIENLKFDLENGKSLIKSSNNEIRRIEDRRKQLDKNLSNISGKIKIKDEDLNELRNKLKNLDSKENSIKKNIGVSGLSVDQLQDKIEEKEIELTNLDAKKLSYSEERASLKGTLEVLSLKINNLTNTLKEVMILEKQIEKTKDVKTHYKNTIIEINSLSDRDSEIFIEIKELRKQMLDEESKLNKLQFELNASHESLMRDRAVGAILRYKGKLGEIYGTVAQLGEVDEEYSTALKVAAGGRLKNIVVKDEKVAIKCLNYLRKKRLGVATFLPLNKIKSYSRTSVPKGNGVVGMAHDLVKAESKFKKVFENILGNTII</sequence>
<dbReference type="GO" id="GO:0051276">
    <property type="term" value="P:chromosome organization"/>
    <property type="evidence" value="ECO:0007669"/>
    <property type="project" value="InterPro"/>
</dbReference>
<keyword evidence="1 2" id="KW-0175">Coiled coil</keyword>
<dbReference type="Gene3D" id="3.40.50.300">
    <property type="entry name" value="P-loop containing nucleotide triphosphate hydrolases"/>
    <property type="match status" value="1"/>
</dbReference>
<dbReference type="EMBL" id="UINC01043113">
    <property type="protein sequence ID" value="SVB46691.1"/>
    <property type="molecule type" value="Genomic_DNA"/>
</dbReference>
<dbReference type="SUPFAM" id="SSF75553">
    <property type="entry name" value="Smc hinge domain"/>
    <property type="match status" value="1"/>
</dbReference>
<accession>A0A382E9M6</accession>
<feature type="domain" description="SMC hinge" evidence="3">
    <location>
        <begin position="467"/>
        <end position="570"/>
    </location>
</feature>
<dbReference type="InterPro" id="IPR003395">
    <property type="entry name" value="RecF/RecN/SMC_N"/>
</dbReference>